<keyword evidence="1" id="KW-0732">Signal</keyword>
<dbReference type="InterPro" id="IPR012938">
    <property type="entry name" value="Glc/Sorbosone_DH"/>
</dbReference>
<dbReference type="InterPro" id="IPR011042">
    <property type="entry name" value="6-blade_b-propeller_TolB-like"/>
</dbReference>
<evidence type="ECO:0000259" key="2">
    <source>
        <dbReference type="Pfam" id="PF07995"/>
    </source>
</evidence>
<dbReference type="PANTHER" id="PTHR19328">
    <property type="entry name" value="HEDGEHOG-INTERACTING PROTEIN"/>
    <property type="match status" value="1"/>
</dbReference>
<feature type="signal peptide" evidence="1">
    <location>
        <begin position="1"/>
        <end position="26"/>
    </location>
</feature>
<dbReference type="Proteomes" id="UP000832011">
    <property type="component" value="Chromosome"/>
</dbReference>
<feature type="domain" description="Glucose/Sorbosone dehydrogenase" evidence="2">
    <location>
        <begin position="53"/>
        <end position="379"/>
    </location>
</feature>
<keyword evidence="4" id="KW-1185">Reference proteome</keyword>
<dbReference type="PROSITE" id="PS51257">
    <property type="entry name" value="PROKAR_LIPOPROTEIN"/>
    <property type="match status" value="1"/>
</dbReference>
<dbReference type="EMBL" id="CP091511">
    <property type="protein sequence ID" value="UOO88349.1"/>
    <property type="molecule type" value="Genomic_DNA"/>
</dbReference>
<accession>A0ABY4DYL2</accession>
<dbReference type="Gene3D" id="2.120.10.30">
    <property type="entry name" value="TolB, C-terminal domain"/>
    <property type="match status" value="1"/>
</dbReference>
<feature type="chain" id="PRO_5045110330" evidence="1">
    <location>
        <begin position="27"/>
        <end position="384"/>
    </location>
</feature>
<dbReference type="Pfam" id="PF07995">
    <property type="entry name" value="GSDH"/>
    <property type="match status" value="1"/>
</dbReference>
<evidence type="ECO:0000313" key="3">
    <source>
        <dbReference type="EMBL" id="UOO88349.1"/>
    </source>
</evidence>
<dbReference type="SUPFAM" id="SSF50952">
    <property type="entry name" value="Soluble quinoprotein glucose dehydrogenase"/>
    <property type="match status" value="1"/>
</dbReference>
<protein>
    <submittedName>
        <fullName evidence="3">PQQ-dependent sugar dehydrogenase</fullName>
    </submittedName>
</protein>
<dbReference type="InterPro" id="IPR011041">
    <property type="entry name" value="Quinoprot_gluc/sorb_DH_b-prop"/>
</dbReference>
<proteinExistence type="predicted"/>
<reference evidence="3 4" key="1">
    <citation type="journal article" date="2022" name="Res Sq">
        <title>Evolution of multicellular longitudinally dividing oral cavity symbionts (Neisseriaceae).</title>
        <authorList>
            <person name="Nyongesa S."/>
            <person name="Weber P."/>
            <person name="Bernet E."/>
            <person name="Pullido F."/>
            <person name="Nieckarz M."/>
            <person name="Delaby M."/>
            <person name="Nieves C."/>
            <person name="Viehboeck T."/>
            <person name="Krause N."/>
            <person name="Rivera-Millot A."/>
            <person name="Nakamura A."/>
            <person name="Vischer N."/>
            <person name="VanNieuwenhze M."/>
            <person name="Brun Y."/>
            <person name="Cava F."/>
            <person name="Bulgheresi S."/>
            <person name="Veyrier F."/>
        </authorList>
    </citation>
    <scope>NUCLEOTIDE SEQUENCE [LARGE SCALE GENOMIC DNA]</scope>
    <source>
        <strain evidence="3 4">SN4</strain>
    </source>
</reference>
<evidence type="ECO:0000256" key="1">
    <source>
        <dbReference type="SAM" id="SignalP"/>
    </source>
</evidence>
<name>A0ABY4DYL2_9NEIS</name>
<evidence type="ECO:0000313" key="4">
    <source>
        <dbReference type="Proteomes" id="UP000832011"/>
    </source>
</evidence>
<dbReference type="PANTHER" id="PTHR19328:SF75">
    <property type="entry name" value="ALDOSE SUGAR DEHYDROGENASE YLII"/>
    <property type="match status" value="1"/>
</dbReference>
<organism evidence="3 4">
    <name type="scientific">Vitreoscilla massiliensis</name>
    <dbReference type="NCBI Taxonomy" id="1689272"/>
    <lineage>
        <taxon>Bacteria</taxon>
        <taxon>Pseudomonadati</taxon>
        <taxon>Pseudomonadota</taxon>
        <taxon>Betaproteobacteria</taxon>
        <taxon>Neisseriales</taxon>
        <taxon>Neisseriaceae</taxon>
        <taxon>Vitreoscilla</taxon>
    </lineage>
</organism>
<dbReference type="RefSeq" id="WP_058357965.1">
    <property type="nucleotide sequence ID" value="NZ_CABKVG010000010.1"/>
</dbReference>
<gene>
    <name evidence="3" type="ORF">LVJ82_12805</name>
</gene>
<sequence>MQKGKQTAMWLMVWAALAACSADSVARTERPASNVVAVETQAPFTVRTVMAFKRPWALAALPDGRLLVTEKAGQLWLVQPQSGQKTAISGVPAVVDAGQGGLGDVALHPDFANNHFIYLSYAEAGDAHEQGAAVARARLDVDGQGARLSGLQVLWRQVPKVTGDGHYGHRLLFGRDGKLWISSSERQKFTPAQDMSSNLGKIVRLNDDGSVPNDNPFVSQGGVAAQVWSLGHRNVLGMGWDSDGRLWAHEMGPKGGDELNLIQKGGNYGYPIVSNGDHYSGRVIPDHDTRPEFIAPKITWTPVISPSSMLMYSGQQFPAWQGQMLISGLSSQALIRVALDGEHAQEVGRYDMGERMRALSQGANGEIWLLEDGSNGRLLQLLPR</sequence>